<dbReference type="AlphaFoldDB" id="A0A8J3NEI2"/>
<dbReference type="GO" id="GO:0006598">
    <property type="term" value="P:polyamine catabolic process"/>
    <property type="evidence" value="ECO:0007669"/>
    <property type="project" value="TreeGrafter"/>
</dbReference>
<dbReference type="GO" id="GO:0033969">
    <property type="term" value="F:gamma-glutamyl-gamma-aminobutyrate hydrolase activity"/>
    <property type="evidence" value="ECO:0007669"/>
    <property type="project" value="TreeGrafter"/>
</dbReference>
<accession>A0A8J3NEI2</accession>
<dbReference type="PANTHER" id="PTHR43235:SF1">
    <property type="entry name" value="GLUTAMINE AMIDOTRANSFERASE PB2B2.05-RELATED"/>
    <property type="match status" value="1"/>
</dbReference>
<keyword evidence="1" id="KW-0378">Hydrolase</keyword>
<dbReference type="CDD" id="cd01745">
    <property type="entry name" value="GATase1_2"/>
    <property type="match status" value="1"/>
</dbReference>
<reference evidence="1" key="1">
    <citation type="submission" date="2021-01" db="EMBL/GenBank/DDBJ databases">
        <title>Whole genome shotgun sequence of Actinocatenispora rupis NBRC 107355.</title>
        <authorList>
            <person name="Komaki H."/>
            <person name="Tamura T."/>
        </authorList>
    </citation>
    <scope>NUCLEOTIDE SEQUENCE</scope>
    <source>
        <strain evidence="1">NBRC 107355</strain>
    </source>
</reference>
<dbReference type="RefSeq" id="WP_203661518.1">
    <property type="nucleotide sequence ID" value="NZ_BAAAZM010000014.1"/>
</dbReference>
<dbReference type="PANTHER" id="PTHR43235">
    <property type="entry name" value="GLUTAMINE AMIDOTRANSFERASE PB2B2.05-RELATED"/>
    <property type="match status" value="1"/>
</dbReference>
<sequence>MARPVVGVTGYIVDAGKARELGFGPRQLDVTPGTYLGWVRDSGMLPVPIPSHPGTLYHDYLDLVDGLLLTGGADIDPTRYDEPAHPLAKLEPVRDAFEFGLVRAALDRGLPILGICRGMQLLNVALGGTLHQHLPERSGELVHSSEFRDGRRHPDDMWVPAEHVVTVTDPELVELAGDTLTTNSYHHQGVARLGEGLRVAARADDGLVEAIVGVDLPVLGVQWHPEMHTGTESAGLAPFRWFARRLAAATEVLAAS</sequence>
<dbReference type="GO" id="GO:0005829">
    <property type="term" value="C:cytosol"/>
    <property type="evidence" value="ECO:0007669"/>
    <property type="project" value="TreeGrafter"/>
</dbReference>
<keyword evidence="2" id="KW-1185">Reference proteome</keyword>
<evidence type="ECO:0000313" key="1">
    <source>
        <dbReference type="EMBL" id="GID13985.1"/>
    </source>
</evidence>
<dbReference type="Pfam" id="PF07722">
    <property type="entry name" value="Peptidase_C26"/>
    <property type="match status" value="1"/>
</dbReference>
<organism evidence="1 2">
    <name type="scientific">Actinocatenispora rupis</name>
    <dbReference type="NCBI Taxonomy" id="519421"/>
    <lineage>
        <taxon>Bacteria</taxon>
        <taxon>Bacillati</taxon>
        <taxon>Actinomycetota</taxon>
        <taxon>Actinomycetes</taxon>
        <taxon>Micromonosporales</taxon>
        <taxon>Micromonosporaceae</taxon>
        <taxon>Actinocatenispora</taxon>
    </lineage>
</organism>
<dbReference type="PROSITE" id="PS51273">
    <property type="entry name" value="GATASE_TYPE_1"/>
    <property type="match status" value="1"/>
</dbReference>
<dbReference type="Gene3D" id="3.40.50.880">
    <property type="match status" value="1"/>
</dbReference>
<protein>
    <submittedName>
        <fullName evidence="1">Gamma-glutamyl-gamma-aminobutyrate hydrolase</fullName>
    </submittedName>
</protein>
<dbReference type="SUPFAM" id="SSF52317">
    <property type="entry name" value="Class I glutamine amidotransferase-like"/>
    <property type="match status" value="1"/>
</dbReference>
<gene>
    <name evidence="1" type="ORF">Aru02nite_48740</name>
</gene>
<evidence type="ECO:0000313" key="2">
    <source>
        <dbReference type="Proteomes" id="UP000612808"/>
    </source>
</evidence>
<dbReference type="InterPro" id="IPR011697">
    <property type="entry name" value="Peptidase_C26"/>
</dbReference>
<name>A0A8J3NEI2_9ACTN</name>
<dbReference type="EMBL" id="BOMB01000028">
    <property type="protein sequence ID" value="GID13985.1"/>
    <property type="molecule type" value="Genomic_DNA"/>
</dbReference>
<dbReference type="InterPro" id="IPR029062">
    <property type="entry name" value="Class_I_gatase-like"/>
</dbReference>
<dbReference type="InterPro" id="IPR044668">
    <property type="entry name" value="PuuD-like"/>
</dbReference>
<proteinExistence type="predicted"/>
<dbReference type="Proteomes" id="UP000612808">
    <property type="component" value="Unassembled WGS sequence"/>
</dbReference>
<comment type="caution">
    <text evidence="1">The sequence shown here is derived from an EMBL/GenBank/DDBJ whole genome shotgun (WGS) entry which is preliminary data.</text>
</comment>